<dbReference type="InterPro" id="IPR006139">
    <property type="entry name" value="D-isomer_2_OHA_DH_cat_dom"/>
</dbReference>
<comment type="caution">
    <text evidence="2">The sequence shown here is derived from an EMBL/GenBank/DDBJ whole genome shotgun (WGS) entry which is preliminary data.</text>
</comment>
<dbReference type="SUPFAM" id="SSF52283">
    <property type="entry name" value="Formate/glycerate dehydrogenase catalytic domain-like"/>
    <property type="match status" value="1"/>
</dbReference>
<keyword evidence="3" id="KW-1185">Reference proteome</keyword>
<organism evidence="2 3">
    <name type="scientific">Candida maltosa (strain Xu316)</name>
    <name type="common">Yeast</name>
    <dbReference type="NCBI Taxonomy" id="1245528"/>
    <lineage>
        <taxon>Eukaryota</taxon>
        <taxon>Fungi</taxon>
        <taxon>Dikarya</taxon>
        <taxon>Ascomycota</taxon>
        <taxon>Saccharomycotina</taxon>
        <taxon>Pichiomycetes</taxon>
        <taxon>Debaryomycetaceae</taxon>
        <taxon>Candida/Lodderomyces clade</taxon>
        <taxon>Candida</taxon>
    </lineage>
</organism>
<proteinExistence type="predicted"/>
<dbReference type="EMBL" id="AOGT01000564">
    <property type="protein sequence ID" value="EMG49626.1"/>
    <property type="molecule type" value="Genomic_DNA"/>
</dbReference>
<dbReference type="GO" id="GO:0005829">
    <property type="term" value="C:cytosol"/>
    <property type="evidence" value="ECO:0007669"/>
    <property type="project" value="TreeGrafter"/>
</dbReference>
<reference evidence="2 3" key="1">
    <citation type="submission" date="2013-02" db="EMBL/GenBank/DDBJ databases">
        <title>Genome sequence of Candida maltosa Xu316, a potential industrial strain for xylitol and ethanol production.</title>
        <authorList>
            <person name="Yu J."/>
            <person name="Wang Q."/>
            <person name="Geng X."/>
            <person name="Bao W."/>
            <person name="He P."/>
            <person name="Cai J."/>
        </authorList>
    </citation>
    <scope>NUCLEOTIDE SEQUENCE [LARGE SCALE GENOMIC DNA]</scope>
    <source>
        <strain evidence="3">Xu316</strain>
    </source>
</reference>
<dbReference type="Pfam" id="PF00389">
    <property type="entry name" value="2-Hacid_dh"/>
    <property type="match status" value="1"/>
</dbReference>
<feature type="domain" description="D-isomer specific 2-hydroxyacid dehydrogenase catalytic" evidence="1">
    <location>
        <begin position="34"/>
        <end position="123"/>
    </location>
</feature>
<evidence type="ECO:0000313" key="3">
    <source>
        <dbReference type="Proteomes" id="UP000011777"/>
    </source>
</evidence>
<feature type="non-terminal residue" evidence="2">
    <location>
        <position position="124"/>
    </location>
</feature>
<dbReference type="Proteomes" id="UP000011777">
    <property type="component" value="Unassembled WGS sequence"/>
</dbReference>
<accession>M3ISU6</accession>
<dbReference type="GO" id="GO:0008863">
    <property type="term" value="F:formate dehydrogenase (NAD+) activity"/>
    <property type="evidence" value="ECO:0007669"/>
    <property type="project" value="TreeGrafter"/>
</dbReference>
<evidence type="ECO:0000313" key="2">
    <source>
        <dbReference type="EMBL" id="EMG49626.1"/>
    </source>
</evidence>
<dbReference type="OrthoDB" id="418179at2759"/>
<dbReference type="GO" id="GO:0016616">
    <property type="term" value="F:oxidoreductase activity, acting on the CH-OH group of donors, NAD or NADP as acceptor"/>
    <property type="evidence" value="ECO:0007669"/>
    <property type="project" value="InterPro"/>
</dbReference>
<protein>
    <submittedName>
        <fullName evidence="2">Formate dehydrogenase</fullName>
    </submittedName>
</protein>
<dbReference type="Gene3D" id="3.40.50.720">
    <property type="entry name" value="NAD(P)-binding Rossmann-like Domain"/>
    <property type="match status" value="1"/>
</dbReference>
<dbReference type="PANTHER" id="PTHR42938:SF9">
    <property type="entry name" value="FORMATE DEHYDROGENASE 1"/>
    <property type="match status" value="1"/>
</dbReference>
<evidence type="ECO:0000259" key="1">
    <source>
        <dbReference type="Pfam" id="PF00389"/>
    </source>
</evidence>
<dbReference type="PANTHER" id="PTHR42938">
    <property type="entry name" value="FORMATE DEHYDROGENASE 1"/>
    <property type="match status" value="1"/>
</dbReference>
<name>M3ISU6_CANMX</name>
<dbReference type="GO" id="GO:0051287">
    <property type="term" value="F:NAD binding"/>
    <property type="evidence" value="ECO:0007669"/>
    <property type="project" value="InterPro"/>
</dbReference>
<dbReference type="OMA" id="HYDLEAC"/>
<dbReference type="eggNOG" id="KOG0069">
    <property type="taxonomic scope" value="Eukaryota"/>
</dbReference>
<sequence>MGKPKILMALYAGGKHAKEEARLLGTVENELGIRKLVEEHGYELVTTDDKDPEPNSAFDENLEDAEIIITTPFYPAYVTRSRIAKAPKLKLCITAGVGSDHYDLEACNERGIAVIEVTGSNVVS</sequence>
<gene>
    <name evidence="2" type="ORF">G210_5566</name>
</gene>
<dbReference type="AlphaFoldDB" id="M3ISU6"/>
<dbReference type="STRING" id="1245528.M3ISU6"/>
<dbReference type="HOGENOM" id="CLU_019796_0_1_1"/>